<dbReference type="InterPro" id="IPR006311">
    <property type="entry name" value="TAT_signal"/>
</dbReference>
<feature type="domain" description="Amidohydrolase 3" evidence="1">
    <location>
        <begin position="211"/>
        <end position="441"/>
    </location>
</feature>
<dbReference type="Proteomes" id="UP001201449">
    <property type="component" value="Unassembled WGS sequence"/>
</dbReference>
<reference evidence="2 3" key="1">
    <citation type="submission" date="2022-01" db="EMBL/GenBank/DDBJ databases">
        <title>Mariniradius saccharolyticus sp. nov., isolated from sediment of a river.</title>
        <authorList>
            <person name="Liu H."/>
        </authorList>
    </citation>
    <scope>NUCLEOTIDE SEQUENCE [LARGE SCALE GENOMIC DNA]</scope>
    <source>
        <strain evidence="2 3">RY-2</strain>
    </source>
</reference>
<dbReference type="CDD" id="cd01293">
    <property type="entry name" value="Bact_CD"/>
    <property type="match status" value="1"/>
</dbReference>
<dbReference type="PROSITE" id="PS51318">
    <property type="entry name" value="TAT"/>
    <property type="match status" value="1"/>
</dbReference>
<sequence>MADQSINRRKFLGKTIGLAGVSVFAPSVSFGAESKNPIRPESAPVVLKNVLLETGFIRDEIEVVGTKTGLFTLKLENGIITEILPQAATSTGTDAKGLLMLPAMKDMHIHLDKTYYGGPWKARESKYKTVKELIEHEKKVIPELLPYSTERAEKLIELLQSKGTNFARSHVNIEPTSQLHSLTNLYKALDHKKGSFETELVAFPQHGVFYSGSQELMKEAAQMDIDFIGGVDPYSLDGSIEKTMDFTIQLALDYGKGLDIHLHESGESGLLTLQYLVKKVLENPQLKGKSYLSHCFVLGALDAKTLQATCEALAEAEIGITTTVPIGYNVMPIPTLMNHGIKVMAGTDCVTDHWQPFGTGSMLDKAKTMAELYRYNHEFGLSRALGIGTKGLLPLDKEGNQVWPKVGDEASFTLVDASCSAETVARLRPVEQLYHRGKLVFERTDLKC</sequence>
<dbReference type="InterPro" id="IPR013108">
    <property type="entry name" value="Amidohydro_3"/>
</dbReference>
<evidence type="ECO:0000313" key="3">
    <source>
        <dbReference type="Proteomes" id="UP001201449"/>
    </source>
</evidence>
<dbReference type="EMBL" id="JAKEVZ010000003">
    <property type="protein sequence ID" value="MCF1750333.1"/>
    <property type="molecule type" value="Genomic_DNA"/>
</dbReference>
<dbReference type="NCBIfam" id="NF005312">
    <property type="entry name" value="PRK06846.1"/>
    <property type="match status" value="1"/>
</dbReference>
<dbReference type="SUPFAM" id="SSF51556">
    <property type="entry name" value="Metallo-dependent hydrolases"/>
    <property type="match status" value="1"/>
</dbReference>
<dbReference type="InterPro" id="IPR052349">
    <property type="entry name" value="Metallo-hydrolase_Enzymes"/>
</dbReference>
<comment type="caution">
    <text evidence="2">The sequence shown here is derived from an EMBL/GenBank/DDBJ whole genome shotgun (WGS) entry which is preliminary data.</text>
</comment>
<accession>A0ABS9BQK4</accession>
<dbReference type="RefSeq" id="WP_234860448.1">
    <property type="nucleotide sequence ID" value="NZ_JAKEVZ010000003.1"/>
</dbReference>
<keyword evidence="3" id="KW-1185">Reference proteome</keyword>
<name>A0ABS9BQK4_9BACT</name>
<dbReference type="Gene3D" id="2.30.40.10">
    <property type="entry name" value="Urease, subunit C, domain 1"/>
    <property type="match status" value="1"/>
</dbReference>
<dbReference type="InterPro" id="IPR011059">
    <property type="entry name" value="Metal-dep_hydrolase_composite"/>
</dbReference>
<protein>
    <submittedName>
        <fullName evidence="2">Amidohydrolase</fullName>
    </submittedName>
</protein>
<evidence type="ECO:0000313" key="2">
    <source>
        <dbReference type="EMBL" id="MCF1750333.1"/>
    </source>
</evidence>
<dbReference type="Pfam" id="PF07969">
    <property type="entry name" value="Amidohydro_3"/>
    <property type="match status" value="1"/>
</dbReference>
<dbReference type="Gene3D" id="3.20.20.140">
    <property type="entry name" value="Metal-dependent hydrolases"/>
    <property type="match status" value="1"/>
</dbReference>
<dbReference type="InterPro" id="IPR032466">
    <property type="entry name" value="Metal_Hydrolase"/>
</dbReference>
<proteinExistence type="predicted"/>
<dbReference type="PANTHER" id="PTHR32027:SF9">
    <property type="entry name" value="BLL3847 PROTEIN"/>
    <property type="match status" value="1"/>
</dbReference>
<gene>
    <name evidence="2" type="ORF">L0U89_04555</name>
</gene>
<dbReference type="PANTHER" id="PTHR32027">
    <property type="entry name" value="CYTOSINE DEAMINASE"/>
    <property type="match status" value="1"/>
</dbReference>
<evidence type="ECO:0000259" key="1">
    <source>
        <dbReference type="Pfam" id="PF07969"/>
    </source>
</evidence>
<organism evidence="2 3">
    <name type="scientific">Mariniradius sediminis</name>
    <dbReference type="NCBI Taxonomy" id="2909237"/>
    <lineage>
        <taxon>Bacteria</taxon>
        <taxon>Pseudomonadati</taxon>
        <taxon>Bacteroidota</taxon>
        <taxon>Cytophagia</taxon>
        <taxon>Cytophagales</taxon>
        <taxon>Cyclobacteriaceae</taxon>
        <taxon>Mariniradius</taxon>
    </lineage>
</organism>